<evidence type="ECO:0000256" key="1">
    <source>
        <dbReference type="SAM" id="SignalP"/>
    </source>
</evidence>
<evidence type="ECO:0000313" key="2">
    <source>
        <dbReference type="EMBL" id="MFC3832225.1"/>
    </source>
</evidence>
<dbReference type="RefSeq" id="WP_322474332.1">
    <property type="nucleotide sequence ID" value="NZ_JBHRZG010000006.1"/>
</dbReference>
<keyword evidence="1" id="KW-0732">Signal</keyword>
<comment type="caution">
    <text evidence="2">The sequence shown here is derived from an EMBL/GenBank/DDBJ whole genome shotgun (WGS) entry which is preliminary data.</text>
</comment>
<reference evidence="3" key="1">
    <citation type="journal article" date="2019" name="Int. J. Syst. Evol. Microbiol.">
        <title>The Global Catalogue of Microorganisms (GCM) 10K type strain sequencing project: providing services to taxonomists for standard genome sequencing and annotation.</title>
        <authorList>
            <consortium name="The Broad Institute Genomics Platform"/>
            <consortium name="The Broad Institute Genome Sequencing Center for Infectious Disease"/>
            <person name="Wu L."/>
            <person name="Ma J."/>
        </authorList>
    </citation>
    <scope>NUCLEOTIDE SEQUENCE [LARGE SCALE GENOMIC DNA]</scope>
    <source>
        <strain evidence="3">CCTCC AB 2017081</strain>
    </source>
</reference>
<dbReference type="EMBL" id="JBHRZG010000006">
    <property type="protein sequence ID" value="MFC3832225.1"/>
    <property type="molecule type" value="Genomic_DNA"/>
</dbReference>
<name>A0ABV7Z7J1_9DEIO</name>
<feature type="chain" id="PRO_5045691548" evidence="1">
    <location>
        <begin position="28"/>
        <end position="287"/>
    </location>
</feature>
<sequence>MRHIPNAGPRLLVLVAALLGGTVPALAALPGAPVGAASAARVSVSTHVTVSDVQVSGVDGAATDPATLEAIRRDLTRPSAAWTVTLEGKAFTAVVSRTVQDVTLRSTLVLGPAGQIPTPLRVERRLTLDGVAGPAQVEARSLPPGWPVDPAWAGQVAPPYDEVDASALFDVLLYVLAASDTRTELHRGVAVPPLPVTVVPESETPMTSLERRYGPWTLTTGGRGTLPRVTLTLGSGQGSGTVTRRGDGLPGGASGVTILPVHVTLVSRGVQVTATVTVRQRVTVVPG</sequence>
<dbReference type="Proteomes" id="UP001595803">
    <property type="component" value="Unassembled WGS sequence"/>
</dbReference>
<accession>A0ABV7Z7J1</accession>
<protein>
    <submittedName>
        <fullName evidence="2">Uncharacterized protein</fullName>
    </submittedName>
</protein>
<evidence type="ECO:0000313" key="3">
    <source>
        <dbReference type="Proteomes" id="UP001595803"/>
    </source>
</evidence>
<proteinExistence type="predicted"/>
<organism evidence="2 3">
    <name type="scientific">Deinococcus rufus</name>
    <dbReference type="NCBI Taxonomy" id="2136097"/>
    <lineage>
        <taxon>Bacteria</taxon>
        <taxon>Thermotogati</taxon>
        <taxon>Deinococcota</taxon>
        <taxon>Deinococci</taxon>
        <taxon>Deinococcales</taxon>
        <taxon>Deinococcaceae</taxon>
        <taxon>Deinococcus</taxon>
    </lineage>
</organism>
<gene>
    <name evidence="2" type="ORF">ACFOSB_05090</name>
</gene>
<keyword evidence="3" id="KW-1185">Reference proteome</keyword>
<feature type="signal peptide" evidence="1">
    <location>
        <begin position="1"/>
        <end position="27"/>
    </location>
</feature>